<name>A0ABW0E8G2_9BACT</name>
<sequence>MKITPLEIRQKTFEKAFRGVDKDEVQAFLLTLSQQWEKMNDENKDFKMKLEVATREVQKMREVESSLYKTLKTAEDTSASIQEQANKEADLKLREAQFKADQLMNEARQKARSLIEDAYKQSEKAIAEMQAEVKHLEQEHERVESYVENLVRELKHLATDALDKVEKSQAKPKASLSSIMSRAANVKVKEIEMDKELFGDLQLKPIAQNTPKANTYKTPEAMPVSASVVANAGGGSEESIPGSPIQNPTPERTAAPTPSTSPGTAPSTMPEREKPTQPQEPVPLEPVIQPEILPSTRPEPSTNPATPEVTPPKPEIPQPETPVPNIPSPTVPNPEKDIPHIPAPEIERPVPEIQPLTPNTPEIQPPLTEPGKNPVFQKEKQLAETSFFDDL</sequence>
<feature type="coiled-coil region" evidence="7">
    <location>
        <begin position="43"/>
        <end position="153"/>
    </location>
</feature>
<keyword evidence="3" id="KW-0963">Cytoplasm</keyword>
<evidence type="ECO:0000256" key="2">
    <source>
        <dbReference type="ARBA" id="ARBA00009008"/>
    </source>
</evidence>
<dbReference type="PANTHER" id="PTHR35794:SF2">
    <property type="entry name" value="CELL DIVISION PROTEIN DIVIVA"/>
    <property type="match status" value="1"/>
</dbReference>
<protein>
    <submittedName>
        <fullName evidence="9">DivIVA domain-containing protein</fullName>
    </submittedName>
</protein>
<comment type="subcellular location">
    <subcellularLocation>
        <location evidence="1">Cytoplasm</location>
    </subcellularLocation>
</comment>
<keyword evidence="4" id="KW-0132">Cell division</keyword>
<evidence type="ECO:0000256" key="5">
    <source>
        <dbReference type="ARBA" id="ARBA00023054"/>
    </source>
</evidence>
<evidence type="ECO:0000313" key="10">
    <source>
        <dbReference type="Proteomes" id="UP001596161"/>
    </source>
</evidence>
<keyword evidence="10" id="KW-1185">Reference proteome</keyword>
<evidence type="ECO:0000256" key="3">
    <source>
        <dbReference type="ARBA" id="ARBA00022490"/>
    </source>
</evidence>
<dbReference type="Gene3D" id="6.10.250.660">
    <property type="match status" value="1"/>
</dbReference>
<feature type="compositionally biased region" description="Pro residues" evidence="8">
    <location>
        <begin position="309"/>
        <end position="332"/>
    </location>
</feature>
<dbReference type="RefSeq" id="WP_378015897.1">
    <property type="nucleotide sequence ID" value="NZ_JBHSKT010000001.1"/>
</dbReference>
<feature type="region of interest" description="Disordered" evidence="8">
    <location>
        <begin position="231"/>
        <end position="391"/>
    </location>
</feature>
<feature type="compositionally biased region" description="Low complexity" evidence="8">
    <location>
        <begin position="237"/>
        <end position="268"/>
    </location>
</feature>
<comment type="caution">
    <text evidence="9">The sequence shown here is derived from an EMBL/GenBank/DDBJ whole genome shotgun (WGS) entry which is preliminary data.</text>
</comment>
<evidence type="ECO:0000256" key="4">
    <source>
        <dbReference type="ARBA" id="ARBA00022618"/>
    </source>
</evidence>
<organism evidence="9 10">
    <name type="scientific">Adhaeribacter terreus</name>
    <dbReference type="NCBI Taxonomy" id="529703"/>
    <lineage>
        <taxon>Bacteria</taxon>
        <taxon>Pseudomonadati</taxon>
        <taxon>Bacteroidota</taxon>
        <taxon>Cytophagia</taxon>
        <taxon>Cytophagales</taxon>
        <taxon>Hymenobacteraceae</taxon>
        <taxon>Adhaeribacter</taxon>
    </lineage>
</organism>
<accession>A0ABW0E8G2</accession>
<dbReference type="PANTHER" id="PTHR35794">
    <property type="entry name" value="CELL DIVISION PROTEIN DIVIVA"/>
    <property type="match status" value="1"/>
</dbReference>
<comment type="similarity">
    <text evidence="2">Belongs to the DivIVA family.</text>
</comment>
<dbReference type="InterPro" id="IPR007793">
    <property type="entry name" value="DivIVA_fam"/>
</dbReference>
<evidence type="ECO:0000256" key="8">
    <source>
        <dbReference type="SAM" id="MobiDB-lite"/>
    </source>
</evidence>
<keyword evidence="5 7" id="KW-0175">Coiled coil</keyword>
<dbReference type="Proteomes" id="UP001596161">
    <property type="component" value="Unassembled WGS sequence"/>
</dbReference>
<evidence type="ECO:0000256" key="7">
    <source>
        <dbReference type="SAM" id="Coils"/>
    </source>
</evidence>
<dbReference type="EMBL" id="JBHSKT010000001">
    <property type="protein sequence ID" value="MFC5269521.1"/>
    <property type="molecule type" value="Genomic_DNA"/>
</dbReference>
<dbReference type="Pfam" id="PF05103">
    <property type="entry name" value="DivIVA"/>
    <property type="match status" value="1"/>
</dbReference>
<gene>
    <name evidence="9" type="ORF">ACFPIB_02790</name>
</gene>
<reference evidence="10" key="1">
    <citation type="journal article" date="2019" name="Int. J. Syst. Evol. Microbiol.">
        <title>The Global Catalogue of Microorganisms (GCM) 10K type strain sequencing project: providing services to taxonomists for standard genome sequencing and annotation.</title>
        <authorList>
            <consortium name="The Broad Institute Genomics Platform"/>
            <consortium name="The Broad Institute Genome Sequencing Center for Infectious Disease"/>
            <person name="Wu L."/>
            <person name="Ma J."/>
        </authorList>
    </citation>
    <scope>NUCLEOTIDE SEQUENCE [LARGE SCALE GENOMIC DNA]</scope>
    <source>
        <strain evidence="10">KACC 12602</strain>
    </source>
</reference>
<proteinExistence type="inferred from homology"/>
<dbReference type="NCBIfam" id="TIGR03544">
    <property type="entry name" value="DivI1A_domain"/>
    <property type="match status" value="1"/>
</dbReference>
<keyword evidence="6" id="KW-0131">Cell cycle</keyword>
<evidence type="ECO:0000256" key="6">
    <source>
        <dbReference type="ARBA" id="ARBA00023306"/>
    </source>
</evidence>
<evidence type="ECO:0000256" key="1">
    <source>
        <dbReference type="ARBA" id="ARBA00004496"/>
    </source>
</evidence>
<evidence type="ECO:0000313" key="9">
    <source>
        <dbReference type="EMBL" id="MFC5269521.1"/>
    </source>
</evidence>
<feature type="compositionally biased region" description="Basic and acidic residues" evidence="8">
    <location>
        <begin position="334"/>
        <end position="350"/>
    </location>
</feature>
<dbReference type="InterPro" id="IPR019933">
    <property type="entry name" value="DivIVA_domain"/>
</dbReference>